<keyword evidence="3" id="KW-0597">Phosphoprotein</keyword>
<dbReference type="AlphaFoldDB" id="A0A9W7A9M3"/>
<dbReference type="PANTHER" id="PTHR46107:SF3">
    <property type="entry name" value="THIOREDOXIN DOMAIN-CONTAINING PROTEIN"/>
    <property type="match status" value="1"/>
</dbReference>
<protein>
    <recommendedName>
        <fullName evidence="14">Thioredoxin domain-containing protein</fullName>
    </recommendedName>
</protein>
<evidence type="ECO:0000256" key="11">
    <source>
        <dbReference type="ARBA" id="ARBA00023284"/>
    </source>
</evidence>
<feature type="transmembrane region" description="Helical" evidence="12">
    <location>
        <begin position="173"/>
        <end position="196"/>
    </location>
</feature>
<evidence type="ECO:0000256" key="4">
    <source>
        <dbReference type="ARBA" id="ARBA00022692"/>
    </source>
</evidence>
<keyword evidence="2" id="KW-0813">Transport</keyword>
<dbReference type="OrthoDB" id="427280at2759"/>
<reference evidence="16" key="1">
    <citation type="journal article" date="2023" name="Commun. Biol.">
        <title>Genome analysis of Parmales, the sister group of diatoms, reveals the evolutionary specialization of diatoms from phago-mixotrophs to photoautotrophs.</title>
        <authorList>
            <person name="Ban H."/>
            <person name="Sato S."/>
            <person name="Yoshikawa S."/>
            <person name="Yamada K."/>
            <person name="Nakamura Y."/>
            <person name="Ichinomiya M."/>
            <person name="Sato N."/>
            <person name="Blanc-Mathieu R."/>
            <person name="Endo H."/>
            <person name="Kuwata A."/>
            <person name="Ogata H."/>
        </authorList>
    </citation>
    <scope>NUCLEOTIDE SEQUENCE [LARGE SCALE GENOMIC DNA]</scope>
    <source>
        <strain evidence="16">NIES 3701</strain>
    </source>
</reference>
<evidence type="ECO:0000256" key="9">
    <source>
        <dbReference type="ARBA" id="ARBA00023136"/>
    </source>
</evidence>
<dbReference type="InterPro" id="IPR013766">
    <property type="entry name" value="Thioredoxin_domain"/>
</dbReference>
<keyword evidence="6" id="KW-0256">Endoplasmic reticulum</keyword>
<dbReference type="SUPFAM" id="SSF52833">
    <property type="entry name" value="Thioredoxin-like"/>
    <property type="match status" value="1"/>
</dbReference>
<comment type="subcellular location">
    <subcellularLocation>
        <location evidence="1">Endoplasmic reticulum membrane</location>
        <topology evidence="1">Single-pass type I membrane protein</topology>
    </subcellularLocation>
</comment>
<dbReference type="PROSITE" id="PS00194">
    <property type="entry name" value="THIOREDOXIN_1"/>
    <property type="match status" value="1"/>
</dbReference>
<dbReference type="PANTHER" id="PTHR46107">
    <property type="entry name" value="DUMPY: SHORTER THAN WILD-TYPE"/>
    <property type="match status" value="1"/>
</dbReference>
<dbReference type="CDD" id="cd02961">
    <property type="entry name" value="PDI_a_family"/>
    <property type="match status" value="1"/>
</dbReference>
<keyword evidence="10" id="KW-1015">Disulfide bond</keyword>
<dbReference type="InterPro" id="IPR017937">
    <property type="entry name" value="Thioredoxin_CS"/>
</dbReference>
<keyword evidence="8 12" id="KW-1133">Transmembrane helix</keyword>
<keyword evidence="9 12" id="KW-0472">Membrane</keyword>
<feature type="signal peptide" evidence="13">
    <location>
        <begin position="1"/>
        <end position="19"/>
    </location>
</feature>
<evidence type="ECO:0000256" key="7">
    <source>
        <dbReference type="ARBA" id="ARBA00022982"/>
    </source>
</evidence>
<accession>A0A9W7A9M3</accession>
<evidence type="ECO:0000256" key="13">
    <source>
        <dbReference type="SAM" id="SignalP"/>
    </source>
</evidence>
<dbReference type="GO" id="GO:0005789">
    <property type="term" value="C:endoplasmic reticulum membrane"/>
    <property type="evidence" value="ECO:0007669"/>
    <property type="project" value="UniProtKB-SubCell"/>
</dbReference>
<dbReference type="Proteomes" id="UP001165085">
    <property type="component" value="Unassembled WGS sequence"/>
</dbReference>
<evidence type="ECO:0000256" key="5">
    <source>
        <dbReference type="ARBA" id="ARBA00022729"/>
    </source>
</evidence>
<feature type="chain" id="PRO_5040918042" description="Thioredoxin domain-containing protein" evidence="13">
    <location>
        <begin position="20"/>
        <end position="202"/>
    </location>
</feature>
<evidence type="ECO:0000313" key="16">
    <source>
        <dbReference type="Proteomes" id="UP001165085"/>
    </source>
</evidence>
<evidence type="ECO:0000256" key="1">
    <source>
        <dbReference type="ARBA" id="ARBA00004115"/>
    </source>
</evidence>
<evidence type="ECO:0000313" key="15">
    <source>
        <dbReference type="EMBL" id="GMH68069.1"/>
    </source>
</evidence>
<dbReference type="Gene3D" id="3.40.30.10">
    <property type="entry name" value="Glutaredoxin"/>
    <property type="match status" value="1"/>
</dbReference>
<evidence type="ECO:0000256" key="2">
    <source>
        <dbReference type="ARBA" id="ARBA00022448"/>
    </source>
</evidence>
<keyword evidence="5 13" id="KW-0732">Signal</keyword>
<feature type="domain" description="Thioredoxin" evidence="14">
    <location>
        <begin position="5"/>
        <end position="125"/>
    </location>
</feature>
<evidence type="ECO:0000256" key="6">
    <source>
        <dbReference type="ARBA" id="ARBA00022824"/>
    </source>
</evidence>
<keyword evidence="11" id="KW-0676">Redox-active center</keyword>
<gene>
    <name evidence="15" type="ORF">TrST_g11424</name>
</gene>
<comment type="caution">
    <text evidence="15">The sequence shown here is derived from an EMBL/GenBank/DDBJ whole genome shotgun (WGS) entry which is preliminary data.</text>
</comment>
<evidence type="ECO:0000256" key="12">
    <source>
        <dbReference type="SAM" id="Phobius"/>
    </source>
</evidence>
<dbReference type="Pfam" id="PF00085">
    <property type="entry name" value="Thioredoxin"/>
    <property type="match status" value="1"/>
</dbReference>
<proteinExistence type="predicted"/>
<evidence type="ECO:0000256" key="10">
    <source>
        <dbReference type="ARBA" id="ARBA00023157"/>
    </source>
</evidence>
<name>A0A9W7A9M3_9STRA</name>
<evidence type="ECO:0000256" key="8">
    <source>
        <dbReference type="ARBA" id="ARBA00022989"/>
    </source>
</evidence>
<dbReference type="PROSITE" id="PS51352">
    <property type="entry name" value="THIOREDOXIN_2"/>
    <property type="match status" value="1"/>
</dbReference>
<dbReference type="GO" id="GO:0015036">
    <property type="term" value="F:disulfide oxidoreductase activity"/>
    <property type="evidence" value="ECO:0007669"/>
    <property type="project" value="TreeGrafter"/>
</dbReference>
<keyword evidence="4 12" id="KW-0812">Transmembrane</keyword>
<evidence type="ECO:0000256" key="3">
    <source>
        <dbReference type="ARBA" id="ARBA00022553"/>
    </source>
</evidence>
<keyword evidence="16" id="KW-1185">Reference proteome</keyword>
<sequence>MSHLFLILTLLLAVSLSSSEVVELTSKTFGAVNKEGDWLLKFYAPWCGHCKRLEPTYNEVSERLKDSKTKVGKIDGSSERSLAAIFSITGFPSLFYVAPDGQTVYKYKGSRTAEALVGYVQDGYKSDEALSFWSGPFGIVGQCKWFLLWLGSFMFTLHEYFDKTLGMGPVPAGIFCVVGGMFVTAAAVVGMTVATAPDLKRD</sequence>
<evidence type="ECO:0000259" key="14">
    <source>
        <dbReference type="PROSITE" id="PS51352"/>
    </source>
</evidence>
<dbReference type="InterPro" id="IPR052454">
    <property type="entry name" value="TMX_domain-containing"/>
</dbReference>
<dbReference type="InterPro" id="IPR036249">
    <property type="entry name" value="Thioredoxin-like_sf"/>
</dbReference>
<dbReference type="EMBL" id="BRXY01000122">
    <property type="protein sequence ID" value="GMH68069.1"/>
    <property type="molecule type" value="Genomic_DNA"/>
</dbReference>
<organism evidence="15 16">
    <name type="scientific">Triparma strigata</name>
    <dbReference type="NCBI Taxonomy" id="1606541"/>
    <lineage>
        <taxon>Eukaryota</taxon>
        <taxon>Sar</taxon>
        <taxon>Stramenopiles</taxon>
        <taxon>Ochrophyta</taxon>
        <taxon>Bolidophyceae</taxon>
        <taxon>Parmales</taxon>
        <taxon>Triparmaceae</taxon>
        <taxon>Triparma</taxon>
    </lineage>
</organism>
<keyword evidence="7" id="KW-0249">Electron transport</keyword>